<name>A0A1Y2LZU9_EPING</name>
<accession>A0A1Y2LZU9</accession>
<protein>
    <submittedName>
        <fullName evidence="2">Uncharacterized protein</fullName>
    </submittedName>
</protein>
<dbReference type="EMBL" id="KZ107844">
    <property type="protein sequence ID" value="OSS49420.1"/>
    <property type="molecule type" value="Genomic_DNA"/>
</dbReference>
<dbReference type="Proteomes" id="UP000193240">
    <property type="component" value="Unassembled WGS sequence"/>
</dbReference>
<dbReference type="OMA" id="FNRHADF"/>
<feature type="region of interest" description="Disordered" evidence="1">
    <location>
        <begin position="1"/>
        <end position="82"/>
    </location>
</feature>
<feature type="compositionally biased region" description="Acidic residues" evidence="1">
    <location>
        <begin position="177"/>
        <end position="193"/>
    </location>
</feature>
<dbReference type="AlphaFoldDB" id="A0A1Y2LZU9"/>
<feature type="compositionally biased region" description="Polar residues" evidence="1">
    <location>
        <begin position="194"/>
        <end position="203"/>
    </location>
</feature>
<reference evidence="2 3" key="1">
    <citation type="journal article" date="2017" name="Genome Announc.">
        <title>Genome sequence of the saprophytic ascomycete Epicoccum nigrum ICMP 19927 strain isolated from New Zealand.</title>
        <authorList>
            <person name="Fokin M."/>
            <person name="Fleetwood D."/>
            <person name="Weir B.S."/>
            <person name="Villas-Boas S.G."/>
        </authorList>
    </citation>
    <scope>NUCLEOTIDE SEQUENCE [LARGE SCALE GENOMIC DNA]</scope>
    <source>
        <strain evidence="2 3">ICMP 19927</strain>
    </source>
</reference>
<evidence type="ECO:0000313" key="2">
    <source>
        <dbReference type="EMBL" id="OSS49420.1"/>
    </source>
</evidence>
<keyword evidence="3" id="KW-1185">Reference proteome</keyword>
<feature type="compositionally biased region" description="Basic and acidic residues" evidence="1">
    <location>
        <begin position="150"/>
        <end position="160"/>
    </location>
</feature>
<dbReference type="InParanoid" id="A0A1Y2LZU9"/>
<sequence>MTRKPITQPDHAMTPAQQMRPRAHSDIYPVYRPHAQPALVRPQIETATYSAKSTASSSPVPAEPSNRRRRKQTPPSDSESEHVTGYVLASGKFKCSDSECAGLRFGRQADFRRHFTNAHAAKILEFFCPVRGCERSKNPLKKSKGRSFGGRKDKMKEHVQNMHYKLSSRKRGRLLETDSDVDDEENGDDEDELQPQSKTQRQF</sequence>
<feature type="region of interest" description="Disordered" evidence="1">
    <location>
        <begin position="138"/>
        <end position="203"/>
    </location>
</feature>
<proteinExistence type="predicted"/>
<gene>
    <name evidence="2" type="ORF">B5807_05381</name>
</gene>
<evidence type="ECO:0000256" key="1">
    <source>
        <dbReference type="SAM" id="MobiDB-lite"/>
    </source>
</evidence>
<evidence type="ECO:0000313" key="3">
    <source>
        <dbReference type="Proteomes" id="UP000193240"/>
    </source>
</evidence>
<organism evidence="2 3">
    <name type="scientific">Epicoccum nigrum</name>
    <name type="common">Soil fungus</name>
    <name type="synonym">Epicoccum purpurascens</name>
    <dbReference type="NCBI Taxonomy" id="105696"/>
    <lineage>
        <taxon>Eukaryota</taxon>
        <taxon>Fungi</taxon>
        <taxon>Dikarya</taxon>
        <taxon>Ascomycota</taxon>
        <taxon>Pezizomycotina</taxon>
        <taxon>Dothideomycetes</taxon>
        <taxon>Pleosporomycetidae</taxon>
        <taxon>Pleosporales</taxon>
        <taxon>Pleosporineae</taxon>
        <taxon>Didymellaceae</taxon>
        <taxon>Epicoccum</taxon>
    </lineage>
</organism>
<feature type="compositionally biased region" description="Low complexity" evidence="1">
    <location>
        <begin position="46"/>
        <end position="58"/>
    </location>
</feature>